<sequence length="131" mass="15603">MTEVKETPNFTNGIYSYDVHTYWNKTSPSEKKFSIELREKLINDFKDDIEKGLIRVHKFWEEPIGPHPIVMWEVDFKTPEIFVKLVPWFQINHGKLSVLIHPRTDDGDLLDHTDYALWLGHKQRLLTEKLK</sequence>
<reference evidence="1" key="1">
    <citation type="submission" date="2023-04" db="EMBL/GenBank/DDBJ databases">
        <title>Candida boidinii NBRC 10035.</title>
        <authorList>
            <person name="Ichikawa N."/>
            <person name="Sato H."/>
            <person name="Tonouchi N."/>
        </authorList>
    </citation>
    <scope>NUCLEOTIDE SEQUENCE</scope>
    <source>
        <strain evidence="1">NBRC 10035</strain>
    </source>
</reference>
<proteinExistence type="predicted"/>
<dbReference type="PANTHER" id="PTHR36423">
    <property type="entry name" value="AFR070WP"/>
    <property type="match status" value="1"/>
</dbReference>
<gene>
    <name evidence="1" type="ORF">Cboi02_000546700</name>
</gene>
<protein>
    <submittedName>
        <fullName evidence="1">Unnamed protein product</fullName>
    </submittedName>
</protein>
<keyword evidence="2" id="KW-1185">Reference proteome</keyword>
<dbReference type="PANTHER" id="PTHR36423:SF2">
    <property type="entry name" value="AFR070WP"/>
    <property type="match status" value="1"/>
</dbReference>
<name>A0A9W6WK32_CANBO</name>
<dbReference type="AlphaFoldDB" id="A0A9W6WK32"/>
<evidence type="ECO:0000313" key="2">
    <source>
        <dbReference type="Proteomes" id="UP001165120"/>
    </source>
</evidence>
<dbReference type="SUPFAM" id="SSF143410">
    <property type="entry name" value="DOPA-like"/>
    <property type="match status" value="1"/>
</dbReference>
<dbReference type="Pfam" id="PF08883">
    <property type="entry name" value="DOPA_dioxygen"/>
    <property type="match status" value="1"/>
</dbReference>
<dbReference type="InterPro" id="IPR014980">
    <property type="entry name" value="DOPA_dioxygen"/>
</dbReference>
<evidence type="ECO:0000313" key="1">
    <source>
        <dbReference type="EMBL" id="GME77236.1"/>
    </source>
</evidence>
<comment type="caution">
    <text evidence="1">The sequence shown here is derived from an EMBL/GenBank/DDBJ whole genome shotgun (WGS) entry which is preliminary data.</text>
</comment>
<dbReference type="Proteomes" id="UP001165120">
    <property type="component" value="Unassembled WGS sequence"/>
</dbReference>
<dbReference type="InterPro" id="IPR023389">
    <property type="entry name" value="DOPA-like_sf"/>
</dbReference>
<accession>A0A9W6WK32</accession>
<dbReference type="EMBL" id="BSXN01002656">
    <property type="protein sequence ID" value="GME77236.1"/>
    <property type="molecule type" value="Genomic_DNA"/>
</dbReference>
<organism evidence="1 2">
    <name type="scientific">Candida boidinii</name>
    <name type="common">Yeast</name>
    <dbReference type="NCBI Taxonomy" id="5477"/>
    <lineage>
        <taxon>Eukaryota</taxon>
        <taxon>Fungi</taxon>
        <taxon>Dikarya</taxon>
        <taxon>Ascomycota</taxon>
        <taxon>Saccharomycotina</taxon>
        <taxon>Pichiomycetes</taxon>
        <taxon>Pichiales</taxon>
        <taxon>Pichiaceae</taxon>
        <taxon>Ogataea</taxon>
        <taxon>Ogataea/Candida clade</taxon>
    </lineage>
</organism>
<dbReference type="Gene3D" id="3.30.70.1240">
    <property type="entry name" value="DOPA-like domains"/>
    <property type="match status" value="1"/>
</dbReference>